<dbReference type="Proteomes" id="UP000268291">
    <property type="component" value="Unassembled WGS sequence"/>
</dbReference>
<feature type="region of interest" description="Disordered" evidence="1">
    <location>
        <begin position="240"/>
        <end position="263"/>
    </location>
</feature>
<feature type="compositionally biased region" description="Basic and acidic residues" evidence="1">
    <location>
        <begin position="1"/>
        <end position="10"/>
    </location>
</feature>
<protein>
    <submittedName>
        <fullName evidence="3">DUF4245 domain-containing protein</fullName>
    </submittedName>
</protein>
<dbReference type="Pfam" id="PF14030">
    <property type="entry name" value="DUF4245"/>
    <property type="match status" value="1"/>
</dbReference>
<proteinExistence type="predicted"/>
<evidence type="ECO:0000256" key="2">
    <source>
        <dbReference type="SAM" id="Phobius"/>
    </source>
</evidence>
<evidence type="ECO:0000313" key="3">
    <source>
        <dbReference type="EMBL" id="RUQ85671.1"/>
    </source>
</evidence>
<keyword evidence="2" id="KW-1133">Transmembrane helix</keyword>
<name>A0ABY0C6H1_9MICO</name>
<gene>
    <name evidence="3" type="ORF">ELQ93_01135</name>
</gene>
<keyword evidence="2" id="KW-0472">Membrane</keyword>
<evidence type="ECO:0000313" key="4">
    <source>
        <dbReference type="Proteomes" id="UP000268291"/>
    </source>
</evidence>
<reference evidence="3 4" key="1">
    <citation type="submission" date="2018-12" db="EMBL/GenBank/DDBJ databases">
        <authorList>
            <person name="hu s."/>
            <person name="Xu Y."/>
            <person name="Xu B."/>
            <person name="Li F."/>
        </authorList>
    </citation>
    <scope>NUCLEOTIDE SEQUENCE [LARGE SCALE GENOMIC DNA]</scope>
    <source>
        <strain evidence="3 4">KSW2-17</strain>
    </source>
</reference>
<feature type="compositionally biased region" description="Acidic residues" evidence="1">
    <location>
        <begin position="247"/>
        <end position="263"/>
    </location>
</feature>
<sequence>MAARRQEASRGRSVGGPASDGYRMSDRSPRQQRPRGGRVVAELGRPETPEETAARKAENSRNYRARKTINNLVYSLLATVGVVALIVLVVPRSDQPLDRAVDWRSVTQEAQQTRQETLVNPELPDGWSSNYAEIRSTGTGGVTSWNVGFVTPSDEFVGITQGFDADPTWLATQLNRSVASSVSTIGGLEWTVYDNRESTDGFGNVHYALTTESGTSTVAVFGTGSIDEITLVAEAIAPQVAANADDQNTEEDTQDSDTEDGGN</sequence>
<keyword evidence="4" id="KW-1185">Reference proteome</keyword>
<evidence type="ECO:0000256" key="1">
    <source>
        <dbReference type="SAM" id="MobiDB-lite"/>
    </source>
</evidence>
<dbReference type="InterPro" id="IPR025339">
    <property type="entry name" value="DUF4245"/>
</dbReference>
<organism evidence="3 4">
    <name type="scientific">Labedella gwakjiensis</name>
    <dbReference type="NCBI Taxonomy" id="390269"/>
    <lineage>
        <taxon>Bacteria</taxon>
        <taxon>Bacillati</taxon>
        <taxon>Actinomycetota</taxon>
        <taxon>Actinomycetes</taxon>
        <taxon>Micrococcales</taxon>
        <taxon>Microbacteriaceae</taxon>
        <taxon>Labedella</taxon>
    </lineage>
</organism>
<feature type="transmembrane region" description="Helical" evidence="2">
    <location>
        <begin position="71"/>
        <end position="90"/>
    </location>
</feature>
<comment type="caution">
    <text evidence="3">The sequence shown here is derived from an EMBL/GenBank/DDBJ whole genome shotgun (WGS) entry which is preliminary data.</text>
</comment>
<feature type="region of interest" description="Disordered" evidence="1">
    <location>
        <begin position="1"/>
        <end position="60"/>
    </location>
</feature>
<keyword evidence="2" id="KW-0812">Transmembrane</keyword>
<accession>A0ABY0C6H1</accession>
<dbReference type="EMBL" id="RZGY01000001">
    <property type="protein sequence ID" value="RUQ85671.1"/>
    <property type="molecule type" value="Genomic_DNA"/>
</dbReference>
<feature type="compositionally biased region" description="Basic and acidic residues" evidence="1">
    <location>
        <begin position="44"/>
        <end position="60"/>
    </location>
</feature>